<dbReference type="Proteomes" id="UP000824998">
    <property type="component" value="Unassembled WGS sequence"/>
</dbReference>
<gene>
    <name evidence="1" type="ORF">BJ875DRAFT_448699</name>
</gene>
<sequence length="96" mass="10289">MPVVSLRPPYAVLSKVVLLYSTTVLQSRGWTARIVSVLTVGSGDHILVPNPWTLVRPIDSCANIFSALVFLACFNISSRSLESNPSSPPPVLTAVP</sequence>
<dbReference type="EMBL" id="MU251360">
    <property type="protein sequence ID" value="KAG9239213.1"/>
    <property type="molecule type" value="Genomic_DNA"/>
</dbReference>
<comment type="caution">
    <text evidence="1">The sequence shown here is derived from an EMBL/GenBank/DDBJ whole genome shotgun (WGS) entry which is preliminary data.</text>
</comment>
<organism evidence="1 2">
    <name type="scientific">Amylocarpus encephaloides</name>
    <dbReference type="NCBI Taxonomy" id="45428"/>
    <lineage>
        <taxon>Eukaryota</taxon>
        <taxon>Fungi</taxon>
        <taxon>Dikarya</taxon>
        <taxon>Ascomycota</taxon>
        <taxon>Pezizomycotina</taxon>
        <taxon>Leotiomycetes</taxon>
        <taxon>Helotiales</taxon>
        <taxon>Helotiales incertae sedis</taxon>
        <taxon>Amylocarpus</taxon>
    </lineage>
</organism>
<evidence type="ECO:0000313" key="2">
    <source>
        <dbReference type="Proteomes" id="UP000824998"/>
    </source>
</evidence>
<dbReference type="AlphaFoldDB" id="A0A9P7YSL2"/>
<reference evidence="1" key="1">
    <citation type="journal article" date="2021" name="IMA Fungus">
        <title>Genomic characterization of three marine fungi, including Emericellopsis atlantica sp. nov. with signatures of a generalist lifestyle and marine biomass degradation.</title>
        <authorList>
            <person name="Hagestad O.C."/>
            <person name="Hou L."/>
            <person name="Andersen J.H."/>
            <person name="Hansen E.H."/>
            <person name="Altermark B."/>
            <person name="Li C."/>
            <person name="Kuhnert E."/>
            <person name="Cox R.J."/>
            <person name="Crous P.W."/>
            <person name="Spatafora J.W."/>
            <person name="Lail K."/>
            <person name="Amirebrahimi M."/>
            <person name="Lipzen A."/>
            <person name="Pangilinan J."/>
            <person name="Andreopoulos W."/>
            <person name="Hayes R.D."/>
            <person name="Ng V."/>
            <person name="Grigoriev I.V."/>
            <person name="Jackson S.A."/>
            <person name="Sutton T.D.S."/>
            <person name="Dobson A.D.W."/>
            <person name="Rama T."/>
        </authorList>
    </citation>
    <scope>NUCLEOTIDE SEQUENCE</scope>
    <source>
        <strain evidence="1">TRa018bII</strain>
    </source>
</reference>
<keyword evidence="2" id="KW-1185">Reference proteome</keyword>
<accession>A0A9P7YSL2</accession>
<protein>
    <submittedName>
        <fullName evidence="1">Uncharacterized protein</fullName>
    </submittedName>
</protein>
<proteinExistence type="predicted"/>
<name>A0A9P7YSL2_9HELO</name>
<evidence type="ECO:0000313" key="1">
    <source>
        <dbReference type="EMBL" id="KAG9239213.1"/>
    </source>
</evidence>